<dbReference type="PRINTS" id="PR00059">
    <property type="entry name" value="RIBOSOMALL6"/>
</dbReference>
<name>A0A0D0G5B4_9BACL</name>
<evidence type="ECO:0000256" key="4">
    <source>
        <dbReference type="ARBA" id="ARBA00022980"/>
    </source>
</evidence>
<dbReference type="Gene3D" id="3.90.930.12">
    <property type="entry name" value="Ribosomal protein L6, alpha-beta domain"/>
    <property type="match status" value="2"/>
</dbReference>
<dbReference type="PROSITE" id="PS00525">
    <property type="entry name" value="RIBOSOMAL_L6_1"/>
    <property type="match status" value="1"/>
</dbReference>
<reference evidence="10 11" key="1">
    <citation type="submission" date="2015-01" db="EMBL/GenBank/DDBJ databases">
        <title>Genome sequence of Anoxybacillus ayderensis strain AB04.</title>
        <authorList>
            <person name="Belduz A.O."/>
            <person name="Canakci S."/>
            <person name="Chan K.-G."/>
            <person name="Kahar U.M."/>
            <person name="Yaakob A.S."/>
            <person name="Chan C.S."/>
            <person name="Goh K.M."/>
        </authorList>
    </citation>
    <scope>NUCLEOTIDE SEQUENCE [LARGE SCALE GENOMIC DNA]</scope>
    <source>
        <strain evidence="10 11">AB04</strain>
    </source>
</reference>
<dbReference type="SUPFAM" id="SSF56053">
    <property type="entry name" value="Ribosomal protein L6"/>
    <property type="match status" value="2"/>
</dbReference>
<dbReference type="PATRIC" id="fig|265546.4.peg.2292"/>
<evidence type="ECO:0000256" key="2">
    <source>
        <dbReference type="ARBA" id="ARBA00022730"/>
    </source>
</evidence>
<evidence type="ECO:0000256" key="7">
    <source>
        <dbReference type="RuleBase" id="RU003869"/>
    </source>
</evidence>
<dbReference type="Pfam" id="PF00347">
    <property type="entry name" value="Ribosomal_L6"/>
    <property type="match status" value="2"/>
</dbReference>
<evidence type="ECO:0000256" key="6">
    <source>
        <dbReference type="HAMAP-Rule" id="MF_01365"/>
    </source>
</evidence>
<dbReference type="InterPro" id="IPR002358">
    <property type="entry name" value="Ribosomal_uL6_CS"/>
</dbReference>
<keyword evidence="3 6" id="KW-0694">RNA-binding</keyword>
<dbReference type="InterPro" id="IPR019906">
    <property type="entry name" value="Ribosomal_uL6_bac-type"/>
</dbReference>
<dbReference type="InterPro" id="IPR020040">
    <property type="entry name" value="Ribosomal_uL6_a/b-dom"/>
</dbReference>
<dbReference type="GO" id="GO:0022625">
    <property type="term" value="C:cytosolic large ribosomal subunit"/>
    <property type="evidence" value="ECO:0007669"/>
    <property type="project" value="UniProtKB-UniRule"/>
</dbReference>
<dbReference type="HAMAP" id="MF_01365_B">
    <property type="entry name" value="Ribosomal_uL6_B"/>
    <property type="match status" value="1"/>
</dbReference>
<comment type="similarity">
    <text evidence="1 6 7">Belongs to the universal ribosomal protein uL6 family.</text>
</comment>
<dbReference type="PANTHER" id="PTHR11655">
    <property type="entry name" value="60S/50S RIBOSOMAL PROTEIN L6/L9"/>
    <property type="match status" value="1"/>
</dbReference>
<dbReference type="AlphaFoldDB" id="A0A0D0G5B4"/>
<keyword evidence="4 6" id="KW-0689">Ribosomal protein</keyword>
<dbReference type="GO" id="GO:0003735">
    <property type="term" value="F:structural constituent of ribosome"/>
    <property type="evidence" value="ECO:0007669"/>
    <property type="project" value="UniProtKB-UniRule"/>
</dbReference>
<comment type="caution">
    <text evidence="10">The sequence shown here is derived from an EMBL/GenBank/DDBJ whole genome shotgun (WGS) entry which is preliminary data.</text>
</comment>
<dbReference type="FunFam" id="3.90.930.12:FF:000002">
    <property type="entry name" value="50S ribosomal protein L6"/>
    <property type="match status" value="1"/>
</dbReference>
<dbReference type="PIRSF" id="PIRSF002162">
    <property type="entry name" value="Ribosomal_L6"/>
    <property type="match status" value="1"/>
</dbReference>
<dbReference type="InterPro" id="IPR036789">
    <property type="entry name" value="Ribosomal_uL6-like_a/b-dom_sf"/>
</dbReference>
<evidence type="ECO:0000256" key="3">
    <source>
        <dbReference type="ARBA" id="ARBA00022884"/>
    </source>
</evidence>
<keyword evidence="11" id="KW-1185">Reference proteome</keyword>
<evidence type="ECO:0000256" key="5">
    <source>
        <dbReference type="ARBA" id="ARBA00023274"/>
    </source>
</evidence>
<comment type="function">
    <text evidence="6 8">This protein binds to the 23S rRNA, and is important in its secondary structure. It is located near the subunit interface in the base of the L7/L12 stalk, and near the tRNA binding site of the peptidyltransferase center.</text>
</comment>
<organism evidence="10 11">
    <name type="scientific">Anoxybacillus ayderensis</name>
    <dbReference type="NCBI Taxonomy" id="265546"/>
    <lineage>
        <taxon>Bacteria</taxon>
        <taxon>Bacillati</taxon>
        <taxon>Bacillota</taxon>
        <taxon>Bacilli</taxon>
        <taxon>Bacillales</taxon>
        <taxon>Anoxybacillaceae</taxon>
        <taxon>Anoxybacillus</taxon>
    </lineage>
</organism>
<dbReference type="GO" id="GO:0019843">
    <property type="term" value="F:rRNA binding"/>
    <property type="evidence" value="ECO:0007669"/>
    <property type="project" value="UniProtKB-UniRule"/>
</dbReference>
<dbReference type="InterPro" id="IPR000702">
    <property type="entry name" value="Ribosomal_uL6-like"/>
</dbReference>
<proteinExistence type="inferred from homology"/>
<accession>A0A0D0G5B4</accession>
<comment type="subunit">
    <text evidence="6">Part of the 50S ribosomal subunit.</text>
</comment>
<gene>
    <name evidence="6" type="primary">rplF</name>
    <name evidence="10" type="ORF">JV16_02279</name>
</gene>
<dbReference type="Proteomes" id="UP000032047">
    <property type="component" value="Unassembled WGS sequence"/>
</dbReference>
<dbReference type="EMBL" id="JXTG01000014">
    <property type="protein sequence ID" value="KIP20565.1"/>
    <property type="molecule type" value="Genomic_DNA"/>
</dbReference>
<dbReference type="FunFam" id="3.90.930.12:FF:000001">
    <property type="entry name" value="50S ribosomal protein L6"/>
    <property type="match status" value="1"/>
</dbReference>
<dbReference type="PANTHER" id="PTHR11655:SF14">
    <property type="entry name" value="LARGE RIBOSOMAL SUBUNIT PROTEIN UL6M"/>
    <property type="match status" value="1"/>
</dbReference>
<keyword evidence="5 6" id="KW-0687">Ribonucleoprotein</keyword>
<protein>
    <recommendedName>
        <fullName evidence="6">Large ribosomal subunit protein uL6</fullName>
    </recommendedName>
</protein>
<evidence type="ECO:0000313" key="10">
    <source>
        <dbReference type="EMBL" id="KIP20565.1"/>
    </source>
</evidence>
<evidence type="ECO:0000256" key="8">
    <source>
        <dbReference type="RuleBase" id="RU003870"/>
    </source>
</evidence>
<evidence type="ECO:0000313" key="11">
    <source>
        <dbReference type="Proteomes" id="UP000032047"/>
    </source>
</evidence>
<sequence>MSRVGKKPLEIPAGVTVTLNGNTVTVKGPKGELTRTFHPDMVIKLEGNVLTVERPSDEKHHRALHGTTRSLLANMVEGVSKGYERGLELVGVGYRATKQGKKLVLSVGYSHPVEIEPEEGLEIEVPSQTKIIVKGADKQRVGELAANIRAVRSPEPYKGKGIRYEGEVVRRKEGKTGKK</sequence>
<dbReference type="GO" id="GO:0002181">
    <property type="term" value="P:cytoplasmic translation"/>
    <property type="evidence" value="ECO:0007669"/>
    <property type="project" value="TreeGrafter"/>
</dbReference>
<evidence type="ECO:0000259" key="9">
    <source>
        <dbReference type="Pfam" id="PF00347"/>
    </source>
</evidence>
<evidence type="ECO:0000256" key="1">
    <source>
        <dbReference type="ARBA" id="ARBA00009356"/>
    </source>
</evidence>
<dbReference type="RefSeq" id="WP_003397681.1">
    <property type="nucleotide sequence ID" value="NZ_JXTG01000014.1"/>
</dbReference>
<feature type="domain" description="Large ribosomal subunit protein uL6 alpha-beta" evidence="9">
    <location>
        <begin position="90"/>
        <end position="164"/>
    </location>
</feature>
<feature type="domain" description="Large ribosomal subunit protein uL6 alpha-beta" evidence="9">
    <location>
        <begin position="11"/>
        <end position="82"/>
    </location>
</feature>
<dbReference type="NCBIfam" id="TIGR03654">
    <property type="entry name" value="L6_bact"/>
    <property type="match status" value="1"/>
</dbReference>
<keyword evidence="2 6" id="KW-0699">rRNA-binding</keyword>